<dbReference type="Pfam" id="PF13343">
    <property type="entry name" value="SBP_bac_6"/>
    <property type="match status" value="1"/>
</dbReference>
<feature type="signal peptide" evidence="5">
    <location>
        <begin position="1"/>
        <end position="27"/>
    </location>
</feature>
<evidence type="ECO:0000256" key="2">
    <source>
        <dbReference type="ARBA" id="ARBA00022448"/>
    </source>
</evidence>
<dbReference type="SUPFAM" id="SSF53850">
    <property type="entry name" value="Periplasmic binding protein-like II"/>
    <property type="match status" value="1"/>
</dbReference>
<evidence type="ECO:0000313" key="6">
    <source>
        <dbReference type="EMBL" id="MBB4136604.1"/>
    </source>
</evidence>
<evidence type="ECO:0000256" key="5">
    <source>
        <dbReference type="SAM" id="SignalP"/>
    </source>
</evidence>
<keyword evidence="7" id="KW-1185">Reference proteome</keyword>
<dbReference type="EMBL" id="JACIFP010000001">
    <property type="protein sequence ID" value="MBB4136604.1"/>
    <property type="molecule type" value="Genomic_DNA"/>
</dbReference>
<name>A0A840F1W3_9ACTN</name>
<dbReference type="PANTHER" id="PTHR30006:SF3">
    <property type="entry name" value="THIAMINE-BINDING PERIPLASMIC PROTEIN"/>
    <property type="match status" value="1"/>
</dbReference>
<protein>
    <submittedName>
        <fullName evidence="6">2-aminoethylphosphonate transport system substrate-binding protein</fullName>
    </submittedName>
</protein>
<evidence type="ECO:0000256" key="1">
    <source>
        <dbReference type="ARBA" id="ARBA00004418"/>
    </source>
</evidence>
<evidence type="ECO:0000313" key="7">
    <source>
        <dbReference type="Proteomes" id="UP000551501"/>
    </source>
</evidence>
<dbReference type="AlphaFoldDB" id="A0A840F1W3"/>
<keyword evidence="2" id="KW-0813">Transport</keyword>
<dbReference type="GO" id="GO:0030288">
    <property type="term" value="C:outer membrane-bounded periplasmic space"/>
    <property type="evidence" value="ECO:0007669"/>
    <property type="project" value="TreeGrafter"/>
</dbReference>
<evidence type="ECO:0000256" key="4">
    <source>
        <dbReference type="ARBA" id="ARBA00022764"/>
    </source>
</evidence>
<dbReference type="Proteomes" id="UP000551501">
    <property type="component" value="Unassembled WGS sequence"/>
</dbReference>
<reference evidence="6 7" key="1">
    <citation type="submission" date="2020-08" db="EMBL/GenBank/DDBJ databases">
        <title>Sequencing the genomes of 1000 actinobacteria strains.</title>
        <authorList>
            <person name="Klenk H.-P."/>
        </authorList>
    </citation>
    <scope>NUCLEOTIDE SEQUENCE [LARGE SCALE GENOMIC DNA]</scope>
    <source>
        <strain evidence="6 7">DSM 45298</strain>
    </source>
</reference>
<feature type="chain" id="PRO_5032549412" evidence="5">
    <location>
        <begin position="28"/>
        <end position="352"/>
    </location>
</feature>
<dbReference type="GO" id="GO:0015888">
    <property type="term" value="P:thiamine transport"/>
    <property type="evidence" value="ECO:0007669"/>
    <property type="project" value="TreeGrafter"/>
</dbReference>
<dbReference type="Gene3D" id="3.40.190.10">
    <property type="entry name" value="Periplasmic binding protein-like II"/>
    <property type="match status" value="2"/>
</dbReference>
<proteinExistence type="predicted"/>
<keyword evidence="3 5" id="KW-0732">Signal</keyword>
<dbReference type="NCBIfam" id="NF011620">
    <property type="entry name" value="PRK15046.1"/>
    <property type="match status" value="1"/>
</dbReference>
<gene>
    <name evidence="6" type="ORF">BKA16_003156</name>
</gene>
<keyword evidence="4" id="KW-0574">Periplasm</keyword>
<evidence type="ECO:0000256" key="3">
    <source>
        <dbReference type="ARBA" id="ARBA00022729"/>
    </source>
</evidence>
<dbReference type="PANTHER" id="PTHR30006">
    <property type="entry name" value="THIAMINE-BINDING PERIPLASMIC PROTEIN-RELATED"/>
    <property type="match status" value="1"/>
</dbReference>
<dbReference type="GO" id="GO:0030975">
    <property type="term" value="F:thiamine binding"/>
    <property type="evidence" value="ECO:0007669"/>
    <property type="project" value="TreeGrafter"/>
</dbReference>
<organism evidence="6 7">
    <name type="scientific">Gordonia humi</name>
    <dbReference type="NCBI Taxonomy" id="686429"/>
    <lineage>
        <taxon>Bacteria</taxon>
        <taxon>Bacillati</taxon>
        <taxon>Actinomycetota</taxon>
        <taxon>Actinomycetes</taxon>
        <taxon>Mycobacteriales</taxon>
        <taxon>Gordoniaceae</taxon>
        <taxon>Gordonia</taxon>
    </lineage>
</organism>
<dbReference type="GO" id="GO:0030976">
    <property type="term" value="F:thiamine pyrophosphate binding"/>
    <property type="evidence" value="ECO:0007669"/>
    <property type="project" value="TreeGrafter"/>
</dbReference>
<dbReference type="PROSITE" id="PS51257">
    <property type="entry name" value="PROKAR_LIPOPROTEIN"/>
    <property type="match status" value="1"/>
</dbReference>
<comment type="caution">
    <text evidence="6">The sequence shown here is derived from an EMBL/GenBank/DDBJ whole genome shotgun (WGS) entry which is preliminary data.</text>
</comment>
<comment type="subcellular location">
    <subcellularLocation>
        <location evidence="1">Periplasm</location>
    </subcellularLocation>
</comment>
<sequence length="352" mass="36940">MRKRTLPVRPLRIAAATAAALSLTAVAACGGTGGGSSSADSVTVYSADGLGDWFTTQFKAFEDETGISVDYVEGGSGEVVSRADKEKSNPQMDVLVTLPPFIQQADEKGLIGDTRPAGIDALPAEAKADDGHYVTLADNYFTMIRGTRVSPEPTSWDDLLAPRFAQRIQYSTPGQAGDGTALMLLVQHLYGEQGGLDYLTRLQANNVGPSASTGKLGPKVGTGELSVANSDVQMALAAIKNDKAAYETFIPTGPHGERVTLSLPYAMAEAADAPHGANAQKLIDFLMSVDVQKTLADDAFGVSARTDVHATGSNADAITAAVDGAQIWQPDWNDVNERFDALVEAYGKATGQ</sequence>
<accession>A0A840F1W3</accession>